<keyword evidence="2" id="KW-1185">Reference proteome</keyword>
<organism evidence="1 2">
    <name type="scientific">Pyxicephalus adspersus</name>
    <name type="common">African bullfrog</name>
    <dbReference type="NCBI Taxonomy" id="30357"/>
    <lineage>
        <taxon>Eukaryota</taxon>
        <taxon>Metazoa</taxon>
        <taxon>Chordata</taxon>
        <taxon>Craniata</taxon>
        <taxon>Vertebrata</taxon>
        <taxon>Euteleostomi</taxon>
        <taxon>Amphibia</taxon>
        <taxon>Batrachia</taxon>
        <taxon>Anura</taxon>
        <taxon>Neobatrachia</taxon>
        <taxon>Ranoidea</taxon>
        <taxon>Pyxicephalidae</taxon>
        <taxon>Pyxicephalinae</taxon>
        <taxon>Pyxicephalus</taxon>
    </lineage>
</organism>
<dbReference type="Proteomes" id="UP001181693">
    <property type="component" value="Unassembled WGS sequence"/>
</dbReference>
<protein>
    <recommendedName>
        <fullName evidence="3">Secreted protein</fullName>
    </recommendedName>
</protein>
<reference evidence="1" key="1">
    <citation type="thesis" date="2020" institute="ProQuest LLC" country="789 East Eisenhower Parkway, Ann Arbor, MI, USA">
        <title>Comparative Genomics and Chromosome Evolution.</title>
        <authorList>
            <person name="Mudd A.B."/>
        </authorList>
    </citation>
    <scope>NUCLEOTIDE SEQUENCE</scope>
    <source>
        <strain evidence="1">1538</strain>
        <tissue evidence="1">Blood</tissue>
    </source>
</reference>
<dbReference type="AlphaFoldDB" id="A0AAV3AXX4"/>
<evidence type="ECO:0000313" key="2">
    <source>
        <dbReference type="Proteomes" id="UP001181693"/>
    </source>
</evidence>
<evidence type="ECO:0000313" key="1">
    <source>
        <dbReference type="EMBL" id="DBA27023.1"/>
    </source>
</evidence>
<name>A0AAV3AXX4_PYXAD</name>
<evidence type="ECO:0008006" key="3">
    <source>
        <dbReference type="Google" id="ProtNLM"/>
    </source>
</evidence>
<dbReference type="EMBL" id="DYDO01000004">
    <property type="protein sequence ID" value="DBA27023.1"/>
    <property type="molecule type" value="Genomic_DNA"/>
</dbReference>
<accession>A0AAV3AXX4</accession>
<comment type="caution">
    <text evidence="1">The sequence shown here is derived from an EMBL/GenBank/DDBJ whole genome shotgun (WGS) entry which is preliminary data.</text>
</comment>
<proteinExistence type="predicted"/>
<sequence>MKSMSLKTLEEIVVVILACRLRGPLSFGAVASLSFVRQSSCHHQCYKQSCIISLCLVDGLLTTYPRGSCPARHTLQHCTA</sequence>
<gene>
    <name evidence="1" type="ORF">GDO54_011205</name>
</gene>